<dbReference type="EMBL" id="CP002057">
    <property type="protein sequence ID" value="ADI37016.1"/>
    <property type="molecule type" value="Genomic_DNA"/>
</dbReference>
<evidence type="ECO:0000313" key="12">
    <source>
        <dbReference type="EMBL" id="ADI37016.1"/>
    </source>
</evidence>
<comment type="subunit">
    <text evidence="9">Homohexamer. The hexameric complex has a two-ring architecture resembling a top hat that caps the 20S proteasome core at one or both ends. Upon ATP-binding, the C-terminus of PAN interacts with the alpha-rings of the proteasome core by binding to the intersubunit pockets.</text>
</comment>
<dbReference type="OrthoDB" id="77269at2157"/>
<dbReference type="Pfam" id="PF17862">
    <property type="entry name" value="AAA_lid_3"/>
    <property type="match status" value="1"/>
</dbReference>
<dbReference type="eggNOG" id="arCOG01306">
    <property type="taxonomic scope" value="Archaea"/>
</dbReference>
<dbReference type="HAMAP" id="MF_00553">
    <property type="entry name" value="PAN"/>
    <property type="match status" value="1"/>
</dbReference>
<evidence type="ECO:0000313" key="13">
    <source>
        <dbReference type="Proteomes" id="UP000007722"/>
    </source>
</evidence>
<evidence type="ECO:0000256" key="4">
    <source>
        <dbReference type="ARBA" id="ARBA00022741"/>
    </source>
</evidence>
<keyword evidence="13" id="KW-1185">Reference proteome</keyword>
<proteinExistence type="inferred from homology"/>
<evidence type="ECO:0000256" key="8">
    <source>
        <dbReference type="ARBA" id="ARBA00023186"/>
    </source>
</evidence>
<evidence type="ECO:0000256" key="5">
    <source>
        <dbReference type="ARBA" id="ARBA00022840"/>
    </source>
</evidence>
<dbReference type="InterPro" id="IPR041569">
    <property type="entry name" value="AAA_lid_3"/>
</dbReference>
<keyword evidence="8 9" id="KW-0143">Chaperone</keyword>
<dbReference type="AlphaFoldDB" id="D7DV56"/>
<dbReference type="InterPro" id="IPR003959">
    <property type="entry name" value="ATPase_AAA_core"/>
</dbReference>
<keyword evidence="7 9" id="KW-0175">Coiled coil</keyword>
<dbReference type="FunCoup" id="D7DV56">
    <property type="interactions" value="126"/>
</dbReference>
<dbReference type="SMART" id="SM00382">
    <property type="entry name" value="AAA"/>
    <property type="match status" value="1"/>
</dbReference>
<gene>
    <name evidence="9" type="primary">pan</name>
    <name evidence="12" type="ordered locus">Mvol_1360</name>
</gene>
<dbReference type="Gene3D" id="2.40.50.140">
    <property type="entry name" value="Nucleic acid-binding proteins"/>
    <property type="match status" value="1"/>
</dbReference>
<dbReference type="GO" id="GO:0022623">
    <property type="term" value="C:proteasome-activating nucleotidase complex"/>
    <property type="evidence" value="ECO:0007669"/>
    <property type="project" value="UniProtKB-UniRule"/>
</dbReference>
<dbReference type="FunFam" id="1.10.8.60:FF:000006">
    <property type="entry name" value="26S protease regulatory subunit 8"/>
    <property type="match status" value="1"/>
</dbReference>
<sequence>MNYPEDYSSEINELDLDEYKERNYIMDLENKILRAELKNKDISRENSQLKKENEILKRELDKLRIPPLIMGTVIDKISSRKVVVKSSTGPNFLVNISQFVDPEEIVPGERVCLNQQTLAVVEVLSKEKDYRAMAMEIEEKPNITFDEIGGLSTQIRDIKEVVELPLKKPELFEKIGIVPPKGILLYGPPGTGKTLLAKAVAYETNASFIRVVGSELVKKFIGEGAKLVRDVFKLAKEKSPCIIFIDEIDAVASKRTESLTGGDREVQRTLMQLLAEMDGFDSRGDVKIIAATNRPDILDSAILRPGRFDRIIEIANPNEDGRIEILKIHTSKMNLKNVNLRDVAKLTEGMVGADLKAVCTEAGMFAIREDREYIKLRDFEEAIEKIKSKTTPKEEIKPQVSLMYG</sequence>
<keyword evidence="4 9" id="KW-0547">Nucleotide-binding</keyword>
<dbReference type="InterPro" id="IPR050221">
    <property type="entry name" value="26S_Proteasome_ATPase"/>
</dbReference>
<evidence type="ECO:0000259" key="11">
    <source>
        <dbReference type="SMART" id="SM00382"/>
    </source>
</evidence>
<evidence type="ECO:0000256" key="6">
    <source>
        <dbReference type="ARBA" id="ARBA00022942"/>
    </source>
</evidence>
<dbReference type="InterPro" id="IPR012340">
    <property type="entry name" value="NA-bd_OB-fold"/>
</dbReference>
<dbReference type="GO" id="GO:0010498">
    <property type="term" value="P:proteasomal protein catabolic process"/>
    <property type="evidence" value="ECO:0007669"/>
    <property type="project" value="UniProtKB-UniRule"/>
</dbReference>
<feature type="binding site" evidence="9">
    <location>
        <begin position="190"/>
        <end position="195"/>
    </location>
    <ligand>
        <name>ATP</name>
        <dbReference type="ChEBI" id="CHEBI:30616"/>
    </ligand>
</feature>
<evidence type="ECO:0000256" key="3">
    <source>
        <dbReference type="ARBA" id="ARBA00022490"/>
    </source>
</evidence>
<dbReference type="CDD" id="cd19502">
    <property type="entry name" value="RecA-like_PAN_like"/>
    <property type="match status" value="1"/>
</dbReference>
<dbReference type="NCBIfam" id="NF003069">
    <property type="entry name" value="PRK03992.1"/>
    <property type="match status" value="1"/>
</dbReference>
<dbReference type="Proteomes" id="UP000007722">
    <property type="component" value="Chromosome"/>
</dbReference>
<keyword evidence="6 9" id="KW-0647">Proteasome</keyword>
<dbReference type="InterPro" id="IPR003593">
    <property type="entry name" value="AAA+_ATPase"/>
</dbReference>
<comment type="subcellular location">
    <subcellularLocation>
        <location evidence="1 9">Cytoplasm</location>
    </subcellularLocation>
</comment>
<comment type="function">
    <text evidence="9">ATPase which is responsible for recognizing, binding, unfolding and translocation of substrate proteins into the archaeal 20S proteasome core particle. Is essential for opening the gate of the 20S proteasome via an interaction with its C-terminus, thereby allowing substrate entry and access to the site of proteolysis. Thus, the C-termini of the proteasomal ATPase function like a 'key in a lock' to induce gate opening and therefore regulate proteolysis. Unfolding activity requires energy from ATP hydrolysis, whereas ATP binding alone promotes ATPase-20S proteasome association which triggers gate opening, and supports translocation of unfolded substrates.</text>
</comment>
<keyword evidence="5 9" id="KW-0067">ATP-binding</keyword>
<dbReference type="PROSITE" id="PS00674">
    <property type="entry name" value="AAA"/>
    <property type="match status" value="1"/>
</dbReference>
<keyword evidence="3 9" id="KW-0963">Cytoplasm</keyword>
<comment type="similarity">
    <text evidence="2 9 10">Belongs to the AAA ATPase family.</text>
</comment>
<keyword evidence="12" id="KW-0378">Hydrolase</keyword>
<accession>D7DV56</accession>
<feature type="coiled-coil region" evidence="9">
    <location>
        <begin position="25"/>
        <end position="59"/>
    </location>
</feature>
<dbReference type="InterPro" id="IPR023501">
    <property type="entry name" value="Nucleotidase_PAN"/>
</dbReference>
<dbReference type="SUPFAM" id="SSF52540">
    <property type="entry name" value="P-loop containing nucleoside triphosphate hydrolases"/>
    <property type="match status" value="1"/>
</dbReference>
<comment type="domain">
    <text evidence="9">Consists of three main regions, an N-terminal coiled-coil domain that may assist in substrate recognition, an interdomain involved in PAN hexamerization, and a C-terminal ATPase domain of the AAA type.</text>
</comment>
<dbReference type="KEGG" id="mvo:Mvol_1360"/>
<evidence type="ECO:0000256" key="10">
    <source>
        <dbReference type="RuleBase" id="RU003651"/>
    </source>
</evidence>
<dbReference type="Pfam" id="PF00004">
    <property type="entry name" value="AAA"/>
    <property type="match status" value="1"/>
</dbReference>
<evidence type="ECO:0000256" key="2">
    <source>
        <dbReference type="ARBA" id="ARBA00006914"/>
    </source>
</evidence>
<name>D7DV56_METV3</name>
<dbReference type="PANTHER" id="PTHR23073">
    <property type="entry name" value="26S PROTEASOME REGULATORY SUBUNIT"/>
    <property type="match status" value="1"/>
</dbReference>
<dbReference type="FunFam" id="3.40.50.300:FF:000033">
    <property type="entry name" value="26S protease regulatory subunit 6B"/>
    <property type="match status" value="1"/>
</dbReference>
<dbReference type="InterPro" id="IPR003960">
    <property type="entry name" value="ATPase_AAA_CS"/>
</dbReference>
<dbReference type="STRING" id="456320.Mvol_1360"/>
<dbReference type="NCBIfam" id="TIGR01242">
    <property type="entry name" value="proteasome-activating nucleotidase"/>
    <property type="match status" value="1"/>
</dbReference>
<feature type="domain" description="AAA+ ATPase" evidence="11">
    <location>
        <begin position="179"/>
        <end position="318"/>
    </location>
</feature>
<dbReference type="Pfam" id="PF16450">
    <property type="entry name" value="Prot_ATP_ID_OB_C"/>
    <property type="match status" value="1"/>
</dbReference>
<dbReference type="GO" id="GO:0005737">
    <property type="term" value="C:cytoplasm"/>
    <property type="evidence" value="ECO:0007669"/>
    <property type="project" value="UniProtKB-SubCell"/>
</dbReference>
<dbReference type="GO" id="GO:0016887">
    <property type="term" value="F:ATP hydrolysis activity"/>
    <property type="evidence" value="ECO:0007669"/>
    <property type="project" value="UniProtKB-UniRule"/>
</dbReference>
<protein>
    <recommendedName>
        <fullName evidence="9">Proteasome-activating nucleotidase</fullName>
        <shortName evidence="9">PAN</shortName>
    </recommendedName>
    <alternativeName>
        <fullName evidence="9">Proteasomal ATPase</fullName>
    </alternativeName>
    <alternativeName>
        <fullName evidence="9">Proteasome regulatory ATPase</fullName>
    </alternativeName>
    <alternativeName>
        <fullName evidence="9">Proteasome regulatory particle</fullName>
    </alternativeName>
</protein>
<dbReference type="GO" id="GO:0043335">
    <property type="term" value="P:protein unfolding"/>
    <property type="evidence" value="ECO:0007669"/>
    <property type="project" value="UniProtKB-UniRule"/>
</dbReference>
<dbReference type="GO" id="GO:0005524">
    <property type="term" value="F:ATP binding"/>
    <property type="evidence" value="ECO:0007669"/>
    <property type="project" value="UniProtKB-UniRule"/>
</dbReference>
<reference evidence="12 13" key="1">
    <citation type="submission" date="2010-05" db="EMBL/GenBank/DDBJ databases">
        <title>Complete sequence of Methanococcus voltae A3.</title>
        <authorList>
            <consortium name="US DOE Joint Genome Institute"/>
            <person name="Lucas S."/>
            <person name="Copeland A."/>
            <person name="Lapidus A."/>
            <person name="Cheng J.-F."/>
            <person name="Bruce D."/>
            <person name="Goodwin L."/>
            <person name="Pitluck S."/>
            <person name="Lowry S."/>
            <person name="Clum A."/>
            <person name="Land M."/>
            <person name="Hauser L."/>
            <person name="Kyrpides N."/>
            <person name="Mikhailova N."/>
            <person name="Whitman W.B."/>
            <person name="Woyke T."/>
        </authorList>
    </citation>
    <scope>NUCLEOTIDE SEQUENCE [LARGE SCALE GENOMIC DNA]</scope>
    <source>
        <strain evidence="13">ATCC BAA-1334 / A3</strain>
    </source>
</reference>
<dbReference type="Gene3D" id="1.10.8.60">
    <property type="match status" value="1"/>
</dbReference>
<feature type="binding site" evidence="9">
    <location>
        <position position="329"/>
    </location>
    <ligand>
        <name>ATP</name>
        <dbReference type="ChEBI" id="CHEBI:30616"/>
    </ligand>
</feature>
<dbReference type="InterPro" id="IPR027417">
    <property type="entry name" value="P-loop_NTPase"/>
</dbReference>
<evidence type="ECO:0000256" key="7">
    <source>
        <dbReference type="ARBA" id="ARBA00023054"/>
    </source>
</evidence>
<dbReference type="InterPro" id="IPR032501">
    <property type="entry name" value="Prot_ATP_ID_OB_2nd"/>
</dbReference>
<dbReference type="HOGENOM" id="CLU_000688_2_0_2"/>
<dbReference type="Gene3D" id="3.40.50.300">
    <property type="entry name" value="P-loop containing nucleotide triphosphate hydrolases"/>
    <property type="match status" value="1"/>
</dbReference>
<dbReference type="InParanoid" id="D7DV56"/>
<evidence type="ECO:0000256" key="9">
    <source>
        <dbReference type="HAMAP-Rule" id="MF_00553"/>
    </source>
</evidence>
<evidence type="ECO:0000256" key="1">
    <source>
        <dbReference type="ARBA" id="ARBA00004496"/>
    </source>
</evidence>
<organism evidence="12 13">
    <name type="scientific">Methanococcus voltae (strain ATCC BAA-1334 / A3)</name>
    <dbReference type="NCBI Taxonomy" id="456320"/>
    <lineage>
        <taxon>Archaea</taxon>
        <taxon>Methanobacteriati</taxon>
        <taxon>Methanobacteriota</taxon>
        <taxon>Methanomada group</taxon>
        <taxon>Methanococci</taxon>
        <taxon>Methanococcales</taxon>
        <taxon>Methanococcaceae</taxon>
        <taxon>Methanococcus</taxon>
    </lineage>
</organism>